<dbReference type="InterPro" id="IPR009053">
    <property type="entry name" value="Prefoldin"/>
</dbReference>
<accession>A0A8H7PXY8</accession>
<evidence type="ECO:0000256" key="2">
    <source>
        <dbReference type="SAM" id="Coils"/>
    </source>
</evidence>
<keyword evidence="2" id="KW-0175">Coiled coil</keyword>
<dbReference type="AlphaFoldDB" id="A0A8H7PXY8"/>
<dbReference type="GO" id="GO:0003714">
    <property type="term" value="F:transcription corepressor activity"/>
    <property type="evidence" value="ECO:0007669"/>
    <property type="project" value="InterPro"/>
</dbReference>
<dbReference type="InterPro" id="IPR004127">
    <property type="entry name" value="Prefoldin_subunit_alpha"/>
</dbReference>
<dbReference type="NCBIfam" id="TIGR00293">
    <property type="entry name" value="prefoldin subunit alpha"/>
    <property type="match status" value="1"/>
</dbReference>
<evidence type="ECO:0008006" key="5">
    <source>
        <dbReference type="Google" id="ProtNLM"/>
    </source>
</evidence>
<protein>
    <recommendedName>
        <fullName evidence="5">Protein UXT</fullName>
    </recommendedName>
</protein>
<evidence type="ECO:0000256" key="1">
    <source>
        <dbReference type="ARBA" id="ARBA00007666"/>
    </source>
</evidence>
<organism evidence="3 4">
    <name type="scientific">Umbelopsis vinacea</name>
    <dbReference type="NCBI Taxonomy" id="44442"/>
    <lineage>
        <taxon>Eukaryota</taxon>
        <taxon>Fungi</taxon>
        <taxon>Fungi incertae sedis</taxon>
        <taxon>Mucoromycota</taxon>
        <taxon>Mucoromycotina</taxon>
        <taxon>Umbelopsidomycetes</taxon>
        <taxon>Umbelopsidales</taxon>
        <taxon>Umbelopsidaceae</taxon>
        <taxon>Umbelopsis</taxon>
    </lineage>
</organism>
<dbReference type="GO" id="GO:0045944">
    <property type="term" value="P:positive regulation of transcription by RNA polymerase II"/>
    <property type="evidence" value="ECO:0007669"/>
    <property type="project" value="TreeGrafter"/>
</dbReference>
<name>A0A8H7PXY8_9FUNG</name>
<dbReference type="PANTHER" id="PTHR13345">
    <property type="entry name" value="MEDIATOR OF RNA POLYMERASE II TRANSCRIPTION SUBUNIT 10"/>
    <property type="match status" value="1"/>
</dbReference>
<dbReference type="Gene3D" id="1.10.287.370">
    <property type="match status" value="1"/>
</dbReference>
<proteinExistence type="inferred from homology"/>
<feature type="coiled-coil region" evidence="2">
    <location>
        <begin position="103"/>
        <end position="130"/>
    </location>
</feature>
<dbReference type="OrthoDB" id="433124at2759"/>
<dbReference type="PRINTS" id="PR01502">
    <property type="entry name" value="UXTPROTEIN"/>
</dbReference>
<dbReference type="EMBL" id="JAEPRA010000007">
    <property type="protein sequence ID" value="KAG2182699.1"/>
    <property type="molecule type" value="Genomic_DNA"/>
</dbReference>
<comment type="caution">
    <text evidence="3">The sequence shown here is derived from an EMBL/GenBank/DDBJ whole genome shotgun (WGS) entry which is preliminary data.</text>
</comment>
<evidence type="ECO:0000313" key="4">
    <source>
        <dbReference type="Proteomes" id="UP000612746"/>
    </source>
</evidence>
<dbReference type="SUPFAM" id="SSF46579">
    <property type="entry name" value="Prefoldin"/>
    <property type="match status" value="1"/>
</dbReference>
<evidence type="ECO:0000313" key="3">
    <source>
        <dbReference type="EMBL" id="KAG2182699.1"/>
    </source>
</evidence>
<dbReference type="InterPro" id="IPR003994">
    <property type="entry name" value="UXT"/>
</dbReference>
<dbReference type="GO" id="GO:0000122">
    <property type="term" value="P:negative regulation of transcription by RNA polymerase II"/>
    <property type="evidence" value="ECO:0007669"/>
    <property type="project" value="InterPro"/>
</dbReference>
<dbReference type="PANTHER" id="PTHR13345:SF9">
    <property type="entry name" value="PROTEIN UXT"/>
    <property type="match status" value="1"/>
</dbReference>
<dbReference type="GO" id="GO:0016592">
    <property type="term" value="C:mediator complex"/>
    <property type="evidence" value="ECO:0007669"/>
    <property type="project" value="TreeGrafter"/>
</dbReference>
<sequence>METSDSTSLASILNKYDQFVNEKLKPDLKATLDARDSLYDLTSEYLKLKSQIETIQTNGLTEMKTKVDLGSNFYVQAKIPDTKFVYINVGFGFHVQMTLKEALEFIDKKTQQLQNRAEKHTQEAAKIRANIKLVRLILARNDTGDISSLIISSAGDESYTRGLGTSARRRVVLIV</sequence>
<dbReference type="CDD" id="cd23158">
    <property type="entry name" value="Prefoldin_UXT"/>
    <property type="match status" value="1"/>
</dbReference>
<gene>
    <name evidence="3" type="ORF">INT44_005679</name>
</gene>
<comment type="similarity">
    <text evidence="1">Belongs to the UXT family.</text>
</comment>
<dbReference type="Proteomes" id="UP000612746">
    <property type="component" value="Unassembled WGS sequence"/>
</dbReference>
<dbReference type="Pfam" id="PF02996">
    <property type="entry name" value="Prefoldin"/>
    <property type="match status" value="1"/>
</dbReference>
<reference evidence="3" key="1">
    <citation type="submission" date="2020-12" db="EMBL/GenBank/DDBJ databases">
        <title>Metabolic potential, ecology and presence of endohyphal bacteria is reflected in genomic diversity of Mucoromycotina.</title>
        <authorList>
            <person name="Muszewska A."/>
            <person name="Okrasinska A."/>
            <person name="Steczkiewicz K."/>
            <person name="Drgas O."/>
            <person name="Orlowska M."/>
            <person name="Perlinska-Lenart U."/>
            <person name="Aleksandrzak-Piekarczyk T."/>
            <person name="Szatraj K."/>
            <person name="Zielenkiewicz U."/>
            <person name="Pilsyk S."/>
            <person name="Malc E."/>
            <person name="Mieczkowski P."/>
            <person name="Kruszewska J.S."/>
            <person name="Biernat P."/>
            <person name="Pawlowska J."/>
        </authorList>
    </citation>
    <scope>NUCLEOTIDE SEQUENCE</scope>
    <source>
        <strain evidence="3">WA0000051536</strain>
    </source>
</reference>
<keyword evidence="4" id="KW-1185">Reference proteome</keyword>